<dbReference type="Proteomes" id="UP000321827">
    <property type="component" value="Unassembled WGS sequence"/>
</dbReference>
<dbReference type="OrthoDB" id="34494at2"/>
<organism evidence="1 2">
    <name type="scientific">Oceanithermus desulfurans NBRC 100063</name>
    <dbReference type="NCBI Taxonomy" id="1227550"/>
    <lineage>
        <taxon>Bacteria</taxon>
        <taxon>Thermotogati</taxon>
        <taxon>Deinococcota</taxon>
        <taxon>Deinococci</taxon>
        <taxon>Thermales</taxon>
        <taxon>Thermaceae</taxon>
        <taxon>Oceanithermus</taxon>
    </lineage>
</organism>
<gene>
    <name evidence="1" type="ORF">ODE01S_19250</name>
</gene>
<dbReference type="AlphaFoldDB" id="A0A511RLE8"/>
<proteinExistence type="predicted"/>
<reference evidence="1 2" key="1">
    <citation type="submission" date="2019-07" db="EMBL/GenBank/DDBJ databases">
        <title>Whole genome shotgun sequence of Oceanithermus desulfurans NBRC 100063.</title>
        <authorList>
            <person name="Hosoyama A."/>
            <person name="Uohara A."/>
            <person name="Ohji S."/>
            <person name="Ichikawa N."/>
        </authorList>
    </citation>
    <scope>NUCLEOTIDE SEQUENCE [LARGE SCALE GENOMIC DNA]</scope>
    <source>
        <strain evidence="1 2">NBRC 100063</strain>
    </source>
</reference>
<evidence type="ECO:0000313" key="2">
    <source>
        <dbReference type="Proteomes" id="UP000321827"/>
    </source>
</evidence>
<name>A0A511RLE8_9DEIN</name>
<protein>
    <submittedName>
        <fullName evidence="1">Uncharacterized protein</fullName>
    </submittedName>
</protein>
<sequence length="64" mass="7097">MEWEEMADAARARGLTLERLEGAGWSDQAVWEFALLVVRELTLRGLLPAHAAADRPDCFAERGA</sequence>
<comment type="caution">
    <text evidence="1">The sequence shown here is derived from an EMBL/GenBank/DDBJ whole genome shotgun (WGS) entry which is preliminary data.</text>
</comment>
<dbReference type="EMBL" id="BJXN01000014">
    <property type="protein sequence ID" value="GEM90491.1"/>
    <property type="molecule type" value="Genomic_DNA"/>
</dbReference>
<evidence type="ECO:0000313" key="1">
    <source>
        <dbReference type="EMBL" id="GEM90491.1"/>
    </source>
</evidence>
<accession>A0A511RLE8</accession>
<dbReference type="RefSeq" id="WP_147148266.1">
    <property type="nucleotide sequence ID" value="NZ_BJXN01000014.1"/>
</dbReference>